<dbReference type="Pfam" id="PF00482">
    <property type="entry name" value="T2SSF"/>
    <property type="match status" value="2"/>
</dbReference>
<dbReference type="PANTHER" id="PTHR30012">
    <property type="entry name" value="GENERAL SECRETION PATHWAY PROTEIN"/>
    <property type="match status" value="1"/>
</dbReference>
<dbReference type="GO" id="GO:0005886">
    <property type="term" value="C:plasma membrane"/>
    <property type="evidence" value="ECO:0007669"/>
    <property type="project" value="UniProtKB-SubCell"/>
</dbReference>
<evidence type="ECO:0000313" key="11">
    <source>
        <dbReference type="Proteomes" id="UP000179099"/>
    </source>
</evidence>
<feature type="domain" description="Type II secretion system protein GspF" evidence="9">
    <location>
        <begin position="273"/>
        <end position="394"/>
    </location>
</feature>
<proteinExistence type="inferred from homology"/>
<evidence type="ECO:0000313" key="10">
    <source>
        <dbReference type="EMBL" id="OGZ33722.1"/>
    </source>
</evidence>
<dbReference type="AlphaFoldDB" id="A0A1G2F7H8"/>
<evidence type="ECO:0000256" key="8">
    <source>
        <dbReference type="SAM" id="Phobius"/>
    </source>
</evidence>
<name>A0A1G2F7H8_9BACT</name>
<comment type="subcellular location">
    <subcellularLocation>
        <location evidence="1">Cell inner membrane</location>
        <topology evidence="1">Multi-pass membrane protein</topology>
    </subcellularLocation>
</comment>
<dbReference type="InterPro" id="IPR042094">
    <property type="entry name" value="T2SS_GspF_sf"/>
</dbReference>
<keyword evidence="6 8" id="KW-1133">Transmembrane helix</keyword>
<dbReference type="FunFam" id="1.20.81.30:FF:000001">
    <property type="entry name" value="Type II secretion system protein F"/>
    <property type="match status" value="1"/>
</dbReference>
<feature type="transmembrane region" description="Helical" evidence="8">
    <location>
        <begin position="218"/>
        <end position="240"/>
    </location>
</feature>
<evidence type="ECO:0000256" key="6">
    <source>
        <dbReference type="ARBA" id="ARBA00022989"/>
    </source>
</evidence>
<dbReference type="Proteomes" id="UP000179099">
    <property type="component" value="Unassembled WGS sequence"/>
</dbReference>
<feature type="domain" description="Type II secretion system protein GspF" evidence="9">
    <location>
        <begin position="68"/>
        <end position="191"/>
    </location>
</feature>
<dbReference type="STRING" id="1801992.A2Y98_03505"/>
<dbReference type="PANTHER" id="PTHR30012:SF0">
    <property type="entry name" value="TYPE II SECRETION SYSTEM PROTEIN F-RELATED"/>
    <property type="match status" value="1"/>
</dbReference>
<comment type="similarity">
    <text evidence="2">Belongs to the GSP F family.</text>
</comment>
<gene>
    <name evidence="10" type="ORF">A2Y98_03505</name>
</gene>
<accession>A0A1G2F7H8</accession>
<feature type="transmembrane region" description="Helical" evidence="8">
    <location>
        <begin position="172"/>
        <end position="198"/>
    </location>
</feature>
<dbReference type="InterPro" id="IPR003004">
    <property type="entry name" value="GspF/PilC"/>
</dbReference>
<protein>
    <recommendedName>
        <fullName evidence="9">Type II secretion system protein GspF domain-containing protein</fullName>
    </recommendedName>
</protein>
<evidence type="ECO:0000256" key="4">
    <source>
        <dbReference type="ARBA" id="ARBA00022519"/>
    </source>
</evidence>
<feature type="transmembrane region" description="Helical" evidence="8">
    <location>
        <begin position="375"/>
        <end position="399"/>
    </location>
</feature>
<evidence type="ECO:0000256" key="5">
    <source>
        <dbReference type="ARBA" id="ARBA00022692"/>
    </source>
</evidence>
<comment type="caution">
    <text evidence="10">The sequence shown here is derived from an EMBL/GenBank/DDBJ whole genome shotgun (WGS) entry which is preliminary data.</text>
</comment>
<evidence type="ECO:0000256" key="7">
    <source>
        <dbReference type="ARBA" id="ARBA00023136"/>
    </source>
</evidence>
<keyword evidence="7 8" id="KW-0472">Membrane</keyword>
<keyword evidence="4" id="KW-0997">Cell inner membrane</keyword>
<evidence type="ECO:0000259" key="9">
    <source>
        <dbReference type="Pfam" id="PF00482"/>
    </source>
</evidence>
<dbReference type="Gene3D" id="1.20.81.30">
    <property type="entry name" value="Type II secretion system (T2SS), domain F"/>
    <property type="match status" value="2"/>
</dbReference>
<organism evidence="10 11">
    <name type="scientific">Candidatus Portnoybacteria bacterium RBG_19FT_COMBO_36_7</name>
    <dbReference type="NCBI Taxonomy" id="1801992"/>
    <lineage>
        <taxon>Bacteria</taxon>
        <taxon>Candidatus Portnoyibacteriota</taxon>
    </lineage>
</organism>
<dbReference type="InterPro" id="IPR018076">
    <property type="entry name" value="T2SS_GspF_dom"/>
</dbReference>
<dbReference type="EMBL" id="MHMW01000027">
    <property type="protein sequence ID" value="OGZ33722.1"/>
    <property type="molecule type" value="Genomic_DNA"/>
</dbReference>
<keyword evidence="3" id="KW-1003">Cell membrane</keyword>
<dbReference type="PRINTS" id="PR00812">
    <property type="entry name" value="BCTERIALGSPF"/>
</dbReference>
<sequence>MEFKYTGRTRDGEIQKGSMEASSKKEAVVLLQNRNLIILDLVEGERRTVLTAQITIFQRVKGKEMVAFSRQLSTLFSARIPLLESLRVLAKQTENKYFSQIIYEVANDVEAGTLLSKAMAKYPKVFSAFFINMIRSGEVSGGLDKALNYLADYLEKQYYLNSKIRGAMAYPAFILSAFVVIGALMMILVVPQLTSFLVETGQEMPLPTKMLISASNLLITWGWLFLLIFIGLVVGIILSVNRVPKARYYFDSVKIKAPIFGKIFKGIYLARLTDNLSTLIQGGLPILQALQVAADVVGNVVYRKIIMEAKENVRIGNTISSCFFNYSEIPPMVTQMIATGEQTGSVDDILRKLSSFYTKEVDAMVNSLAQIIEPVLIVLLGGAVAILVSSILIPIYNIASSM</sequence>
<evidence type="ECO:0000256" key="3">
    <source>
        <dbReference type="ARBA" id="ARBA00022475"/>
    </source>
</evidence>
<keyword evidence="5 8" id="KW-0812">Transmembrane</keyword>
<evidence type="ECO:0000256" key="1">
    <source>
        <dbReference type="ARBA" id="ARBA00004429"/>
    </source>
</evidence>
<evidence type="ECO:0000256" key="2">
    <source>
        <dbReference type="ARBA" id="ARBA00005745"/>
    </source>
</evidence>
<reference evidence="10 11" key="1">
    <citation type="journal article" date="2016" name="Nat. Commun.">
        <title>Thousands of microbial genomes shed light on interconnected biogeochemical processes in an aquifer system.</title>
        <authorList>
            <person name="Anantharaman K."/>
            <person name="Brown C.T."/>
            <person name="Hug L.A."/>
            <person name="Sharon I."/>
            <person name="Castelle C.J."/>
            <person name="Probst A.J."/>
            <person name="Thomas B.C."/>
            <person name="Singh A."/>
            <person name="Wilkins M.J."/>
            <person name="Karaoz U."/>
            <person name="Brodie E.L."/>
            <person name="Williams K.H."/>
            <person name="Hubbard S.S."/>
            <person name="Banfield J.F."/>
        </authorList>
    </citation>
    <scope>NUCLEOTIDE SEQUENCE [LARGE SCALE GENOMIC DNA]</scope>
</reference>